<evidence type="ECO:0000256" key="7">
    <source>
        <dbReference type="ARBA" id="ARBA00023065"/>
    </source>
</evidence>
<dbReference type="Gene3D" id="2.40.170.20">
    <property type="entry name" value="TonB-dependent receptor, beta-barrel domain"/>
    <property type="match status" value="2"/>
</dbReference>
<dbReference type="PANTHER" id="PTHR32552:SF81">
    <property type="entry name" value="TONB-DEPENDENT OUTER MEMBRANE RECEPTOR"/>
    <property type="match status" value="1"/>
</dbReference>
<evidence type="ECO:0000256" key="5">
    <source>
        <dbReference type="ARBA" id="ARBA00022692"/>
    </source>
</evidence>
<comment type="caution">
    <text evidence="16">The sequence shown here is derived from an EMBL/GenBank/DDBJ whole genome shotgun (WGS) entry which is preliminary data.</text>
</comment>
<evidence type="ECO:0000256" key="10">
    <source>
        <dbReference type="ARBA" id="ARBA00023237"/>
    </source>
</evidence>
<keyword evidence="16" id="KW-0675">Receptor</keyword>
<evidence type="ECO:0000256" key="3">
    <source>
        <dbReference type="ARBA" id="ARBA00022452"/>
    </source>
</evidence>
<evidence type="ECO:0000313" key="17">
    <source>
        <dbReference type="Proteomes" id="UP001596152"/>
    </source>
</evidence>
<keyword evidence="10 11" id="KW-0998">Cell outer membrane</keyword>
<feature type="signal peptide" evidence="13">
    <location>
        <begin position="1"/>
        <end position="27"/>
    </location>
</feature>
<evidence type="ECO:0000256" key="1">
    <source>
        <dbReference type="ARBA" id="ARBA00004571"/>
    </source>
</evidence>
<keyword evidence="17" id="KW-1185">Reference proteome</keyword>
<proteinExistence type="inferred from homology"/>
<dbReference type="InterPro" id="IPR000531">
    <property type="entry name" value="Beta-barrel_TonB"/>
</dbReference>
<dbReference type="InterPro" id="IPR012910">
    <property type="entry name" value="Plug_dom"/>
</dbReference>
<feature type="domain" description="TonB-dependent receptor-like beta-barrel" evidence="14">
    <location>
        <begin position="330"/>
        <end position="783"/>
    </location>
</feature>
<evidence type="ECO:0000256" key="11">
    <source>
        <dbReference type="PROSITE-ProRule" id="PRU01360"/>
    </source>
</evidence>
<keyword evidence="3 11" id="KW-1134">Transmembrane beta strand</keyword>
<keyword evidence="6" id="KW-0408">Iron</keyword>
<dbReference type="PANTHER" id="PTHR32552">
    <property type="entry name" value="FERRICHROME IRON RECEPTOR-RELATED"/>
    <property type="match status" value="1"/>
</dbReference>
<dbReference type="Proteomes" id="UP001596152">
    <property type="component" value="Unassembled WGS sequence"/>
</dbReference>
<evidence type="ECO:0000256" key="8">
    <source>
        <dbReference type="ARBA" id="ARBA00023077"/>
    </source>
</evidence>
<evidence type="ECO:0000256" key="12">
    <source>
        <dbReference type="RuleBase" id="RU003357"/>
    </source>
</evidence>
<dbReference type="RefSeq" id="WP_374036584.1">
    <property type="nucleotide sequence ID" value="NZ_CP169082.1"/>
</dbReference>
<feature type="chain" id="PRO_5047028837" evidence="13">
    <location>
        <begin position="28"/>
        <end position="826"/>
    </location>
</feature>
<comment type="subcellular location">
    <subcellularLocation>
        <location evidence="1 11">Cell outer membrane</location>
        <topology evidence="1 11">Multi-pass membrane protein</topology>
    </subcellularLocation>
</comment>
<evidence type="ECO:0000259" key="15">
    <source>
        <dbReference type="Pfam" id="PF07715"/>
    </source>
</evidence>
<name>A0ABW0FV24_9CAUL</name>
<accession>A0ABW0FV24</accession>
<comment type="similarity">
    <text evidence="11 12">Belongs to the TonB-dependent receptor family.</text>
</comment>
<keyword evidence="2 11" id="KW-0813">Transport</keyword>
<dbReference type="SUPFAM" id="SSF56935">
    <property type="entry name" value="Porins"/>
    <property type="match status" value="1"/>
</dbReference>
<dbReference type="Pfam" id="PF00593">
    <property type="entry name" value="TonB_dep_Rec_b-barrel"/>
    <property type="match status" value="1"/>
</dbReference>
<dbReference type="Pfam" id="PF07715">
    <property type="entry name" value="Plug"/>
    <property type="match status" value="1"/>
</dbReference>
<evidence type="ECO:0000256" key="2">
    <source>
        <dbReference type="ARBA" id="ARBA00022448"/>
    </source>
</evidence>
<evidence type="ECO:0000259" key="14">
    <source>
        <dbReference type="Pfam" id="PF00593"/>
    </source>
</evidence>
<dbReference type="InterPro" id="IPR036942">
    <property type="entry name" value="Beta-barrel_TonB_sf"/>
</dbReference>
<keyword evidence="9 11" id="KW-0472">Membrane</keyword>
<keyword evidence="13" id="KW-0732">Signal</keyword>
<keyword evidence="5 11" id="KW-0812">Transmembrane</keyword>
<evidence type="ECO:0000256" key="6">
    <source>
        <dbReference type="ARBA" id="ARBA00023004"/>
    </source>
</evidence>
<evidence type="ECO:0000313" key="16">
    <source>
        <dbReference type="EMBL" id="MFC5345299.1"/>
    </source>
</evidence>
<feature type="domain" description="TonB-dependent receptor plug" evidence="15">
    <location>
        <begin position="59"/>
        <end position="166"/>
    </location>
</feature>
<sequence length="826" mass="88706">MAVTTKSLLMASAASALAFAVAQPVAAQDAPGTARAGQEEASTIDDIVVTARRRSETLISVPVVVNVVSAETLERNRADDLSRIGELTPTVVVGAYKSNGGGSVAIRGISSPANQTGFEQAVSVAIDGVQTSDGRITQMGFFDLEQVEVLKGPQALFFGKNSPAGVISISSANPTDVFEAGIRAGYEFEGDEATLEGYLSGPIAEGLSARLALRYRNLDGWLTNTAQPIANPFYVVATGAPVGAATLPGTADSRPGDEEILGRLTIEAEIAPTITARLKLFAGHNEDAGPGVATQNIGACSGGSNPRVYGIADPFADCVADNRTTSGDLPDAIARTMRGYRGNGRAYGELDVFTGVLEFDWALSETLNLVSTTGYNSTQYEFLSGLDQTTYSQLAFYNRQTNQEISQEFRLTSDYSGPLNFMFGAFFQWTDLYTTNDTKLRDSSYNAVSGRFVTYEDLAQQDGTTRSIFGQVLYDMTDTIEIAGGLRWTRETKDFAKRNLYGIGTFATQSTVYPGSTVPGDIVGQFEDDNVSPEATITWRPSSNRTFFLAYKTGYKSGGFGLTSPQQTTTRIGDIDFDAETASGFEFGAKGIFDQGRIRANFAAFAYTFEDLQVNTYDPARIAYTINNAGEVQQRGFEADAKWQLTDGLEVRGAIAYVDAQFRDFVGQCYSYAFPTGTVRATAVAPANCSFVNATALTLQQDFEGRAPARAPEWAGSAGFTYETRIAGFNLALTGDAFYSGSYFASETMAPSALQDSFWRYNAGLTLTSPDDRYTVQLLGRNLSDETYILYAADRTGGASVPGAIGEQRGVVARGREIALQFAARF</sequence>
<protein>
    <submittedName>
        <fullName evidence="16">TonB-dependent receptor</fullName>
    </submittedName>
</protein>
<keyword evidence="7" id="KW-0406">Ion transport</keyword>
<organism evidence="16 17">
    <name type="scientific">Brevundimonas staleyi</name>
    <dbReference type="NCBI Taxonomy" id="74326"/>
    <lineage>
        <taxon>Bacteria</taxon>
        <taxon>Pseudomonadati</taxon>
        <taxon>Pseudomonadota</taxon>
        <taxon>Alphaproteobacteria</taxon>
        <taxon>Caulobacterales</taxon>
        <taxon>Caulobacteraceae</taxon>
        <taxon>Brevundimonas</taxon>
    </lineage>
</organism>
<evidence type="ECO:0000256" key="13">
    <source>
        <dbReference type="SAM" id="SignalP"/>
    </source>
</evidence>
<dbReference type="PROSITE" id="PS52016">
    <property type="entry name" value="TONB_DEPENDENT_REC_3"/>
    <property type="match status" value="1"/>
</dbReference>
<keyword evidence="4" id="KW-0410">Iron transport</keyword>
<reference evidence="17" key="1">
    <citation type="journal article" date="2019" name="Int. J. Syst. Evol. Microbiol.">
        <title>The Global Catalogue of Microorganisms (GCM) 10K type strain sequencing project: providing services to taxonomists for standard genome sequencing and annotation.</title>
        <authorList>
            <consortium name="The Broad Institute Genomics Platform"/>
            <consortium name="The Broad Institute Genome Sequencing Center for Infectious Disease"/>
            <person name="Wu L."/>
            <person name="Ma J."/>
        </authorList>
    </citation>
    <scope>NUCLEOTIDE SEQUENCE [LARGE SCALE GENOMIC DNA]</scope>
    <source>
        <strain evidence="17">JCM 12125</strain>
    </source>
</reference>
<gene>
    <name evidence="16" type="ORF">ACFPIE_15380</name>
</gene>
<keyword evidence="8 12" id="KW-0798">TonB box</keyword>
<dbReference type="EMBL" id="JBHSLF010000045">
    <property type="protein sequence ID" value="MFC5345299.1"/>
    <property type="molecule type" value="Genomic_DNA"/>
</dbReference>
<dbReference type="InterPro" id="IPR039426">
    <property type="entry name" value="TonB-dep_rcpt-like"/>
</dbReference>
<evidence type="ECO:0000256" key="9">
    <source>
        <dbReference type="ARBA" id="ARBA00023136"/>
    </source>
</evidence>
<evidence type="ECO:0000256" key="4">
    <source>
        <dbReference type="ARBA" id="ARBA00022496"/>
    </source>
</evidence>